<keyword evidence="2" id="KW-0378">Hydrolase</keyword>
<evidence type="ECO:0000256" key="4">
    <source>
        <dbReference type="ARBA" id="ARBA00023160"/>
    </source>
</evidence>
<accession>A0A0F7K3U9</accession>
<dbReference type="PANTHER" id="PTHR38764:SF1">
    <property type="entry name" value="ACYL CARRIER PROTEIN PHOSPHODIESTERASE"/>
    <property type="match status" value="1"/>
</dbReference>
<protein>
    <recommendedName>
        <fullName evidence="7">ACP phosphodiesterase</fullName>
    </recommendedName>
</protein>
<gene>
    <name evidence="5" type="ORF">AAY24_10295</name>
</gene>
<dbReference type="GO" id="GO:0006633">
    <property type="term" value="P:fatty acid biosynthetic process"/>
    <property type="evidence" value="ECO:0007669"/>
    <property type="project" value="UniProtKB-KW"/>
</dbReference>
<name>A0A0F7K3U9_9GAMM</name>
<evidence type="ECO:0000256" key="3">
    <source>
        <dbReference type="ARBA" id="ARBA00023098"/>
    </source>
</evidence>
<dbReference type="GO" id="GO:0008770">
    <property type="term" value="F:[acyl-carrier-protein] phosphodiesterase activity"/>
    <property type="evidence" value="ECO:0007669"/>
    <property type="project" value="InterPro"/>
</dbReference>
<dbReference type="EMBL" id="CP011412">
    <property type="protein sequence ID" value="AKH22194.1"/>
    <property type="molecule type" value="Genomic_DNA"/>
</dbReference>
<keyword evidence="6" id="KW-1185">Reference proteome</keyword>
<dbReference type="AlphaFoldDB" id="A0A0F7K3U9"/>
<dbReference type="PATRIC" id="fig|1543721.4.peg.2136"/>
<evidence type="ECO:0008006" key="7">
    <source>
        <dbReference type="Google" id="ProtNLM"/>
    </source>
</evidence>
<sequence length="200" mass="23880">MNYLAHLFLSSADPDEQLGSLIADFTRGRLQTLSRIYTPGVMRGIALHRQVDSFTDNHPAVVRSRQRIAAPYRRYSGIILDILYDHFLSRYWYEFSDLDRHAFIRDIYRLLLARRDELPEQLAALVPRMQQEDWFGSYRELAMIERVYQRMSGRLRRPNQLGGAMVEVRRHYAELAQEFRYFFPELMVFVEQQQEQMNQP</sequence>
<keyword evidence="3" id="KW-0443">Lipid metabolism</keyword>
<evidence type="ECO:0000313" key="6">
    <source>
        <dbReference type="Proteomes" id="UP000034410"/>
    </source>
</evidence>
<dbReference type="Pfam" id="PF04336">
    <property type="entry name" value="ACP_PD"/>
    <property type="match status" value="1"/>
</dbReference>
<evidence type="ECO:0000256" key="1">
    <source>
        <dbReference type="ARBA" id="ARBA00022516"/>
    </source>
</evidence>
<dbReference type="PIRSF" id="PIRSF011489">
    <property type="entry name" value="DUF479"/>
    <property type="match status" value="1"/>
</dbReference>
<dbReference type="KEGG" id="seds:AAY24_10295"/>
<proteinExistence type="predicted"/>
<keyword evidence="4" id="KW-0276">Fatty acid metabolism</keyword>
<keyword evidence="1" id="KW-0444">Lipid biosynthesis</keyword>
<dbReference type="PANTHER" id="PTHR38764">
    <property type="entry name" value="ACYL CARRIER PROTEIN PHOSPHODIESTERASE"/>
    <property type="match status" value="1"/>
</dbReference>
<dbReference type="Proteomes" id="UP000034410">
    <property type="component" value="Chromosome"/>
</dbReference>
<dbReference type="InterPro" id="IPR007431">
    <property type="entry name" value="ACP_PD"/>
</dbReference>
<keyword evidence="4" id="KW-0275">Fatty acid biosynthesis</keyword>
<evidence type="ECO:0000313" key="5">
    <source>
        <dbReference type="EMBL" id="AKH22194.1"/>
    </source>
</evidence>
<evidence type="ECO:0000256" key="2">
    <source>
        <dbReference type="ARBA" id="ARBA00022801"/>
    </source>
</evidence>
<reference evidence="5 6" key="1">
    <citation type="journal article" date="2015" name="Genome Announc.">
        <title>Complete Genome Sequence of Sedimenticola thiotaurini Strain SIP-G1, a Polyphosphate- and Polyhydroxyalkanoate-Accumulating Sulfur-Oxidizing Gammaproteobacterium Isolated from Salt Marsh Sediments.</title>
        <authorList>
            <person name="Flood B.E."/>
            <person name="Jones D.S."/>
            <person name="Bailey J.V."/>
        </authorList>
    </citation>
    <scope>NUCLEOTIDE SEQUENCE [LARGE SCALE GENOMIC DNA]</scope>
    <source>
        <strain evidence="5 6">SIP-G1</strain>
    </source>
</reference>
<organism evidence="5 6">
    <name type="scientific">Sedimenticola thiotaurini</name>
    <dbReference type="NCBI Taxonomy" id="1543721"/>
    <lineage>
        <taxon>Bacteria</taxon>
        <taxon>Pseudomonadati</taxon>
        <taxon>Pseudomonadota</taxon>
        <taxon>Gammaproteobacteria</taxon>
        <taxon>Chromatiales</taxon>
        <taxon>Sedimenticolaceae</taxon>
        <taxon>Sedimenticola</taxon>
    </lineage>
</organism>